<protein>
    <submittedName>
        <fullName evidence="4">BatA domain-containing protein</fullName>
    </submittedName>
</protein>
<keyword evidence="1" id="KW-0812">Transmembrane</keyword>
<dbReference type="InterPro" id="IPR024163">
    <property type="entry name" value="Aerotolerance_reg_N"/>
</dbReference>
<evidence type="ECO:0000259" key="3">
    <source>
        <dbReference type="Pfam" id="PF07705"/>
    </source>
</evidence>
<dbReference type="InterPro" id="IPR011933">
    <property type="entry name" value="Double_TM_dom"/>
</dbReference>
<dbReference type="RefSeq" id="WP_169664731.1">
    <property type="nucleotide sequence ID" value="NZ_CP076132.1"/>
</dbReference>
<evidence type="ECO:0000256" key="1">
    <source>
        <dbReference type="SAM" id="Phobius"/>
    </source>
</evidence>
<feature type="domain" description="Aerotolerance regulator N-terminal" evidence="2">
    <location>
        <begin position="1"/>
        <end position="76"/>
    </location>
</feature>
<evidence type="ECO:0000313" key="5">
    <source>
        <dbReference type="Proteomes" id="UP000678679"/>
    </source>
</evidence>
<keyword evidence="1" id="KW-0472">Membrane</keyword>
<dbReference type="InterPro" id="IPR013783">
    <property type="entry name" value="Ig-like_fold"/>
</dbReference>
<feature type="domain" description="CARDB" evidence="3">
    <location>
        <begin position="243"/>
        <end position="309"/>
    </location>
</feature>
<feature type="transmembrane region" description="Helical" evidence="1">
    <location>
        <begin position="660"/>
        <end position="679"/>
    </location>
</feature>
<dbReference type="PANTHER" id="PTHR37464:SF1">
    <property type="entry name" value="BLL2463 PROTEIN"/>
    <property type="match status" value="1"/>
</dbReference>
<dbReference type="Pfam" id="PF07584">
    <property type="entry name" value="BatA"/>
    <property type="match status" value="1"/>
</dbReference>
<dbReference type="PANTHER" id="PTHR37464">
    <property type="entry name" value="BLL2463 PROTEIN"/>
    <property type="match status" value="1"/>
</dbReference>
<dbReference type="KEGG" id="fya:KMW28_01850"/>
<dbReference type="NCBIfam" id="TIGR02226">
    <property type="entry name" value="two_anch"/>
    <property type="match status" value="1"/>
</dbReference>
<dbReference type="Proteomes" id="UP000678679">
    <property type="component" value="Chromosome 1"/>
</dbReference>
<gene>
    <name evidence="4" type="ORF">KMW28_01850</name>
</gene>
<dbReference type="AlphaFoldDB" id="A0AAX1N4I9"/>
<feature type="transmembrane region" description="Helical" evidence="1">
    <location>
        <begin position="56"/>
        <end position="78"/>
    </location>
</feature>
<evidence type="ECO:0000259" key="2">
    <source>
        <dbReference type="Pfam" id="PF07584"/>
    </source>
</evidence>
<sequence>MNFVNPAFLYALPLVLVPLIIHLFNFQRSSEVKFTNVAFLQTVKEMSNAQDRLKKILVMIARMLFILIAILAFARPYIPKENGYALLKNDKGKVSIYIDNSYSMQSERNAKTLFDAAKDIGRNIPNVFPVGYNYQILDNRFTGGSRYFMNHDRAEEEIIGLNYSNFTRTLQEVENFTQDAFNREKIDEGKQVFWISDFQKSTIGALENLAFDSATNYHLIPLSADKLENLRIDSVWLDKPFIKQKENNKLYVQISNLGNADVEDREVTLFVDKVQSSNTTINLKAADTQTVEMAFAISDPGNKQCRVSISDYPVDFDNDHYFILNVSPNINIAIISDNPKQYLNTVYQNEPFLNATTFKSNTIDYSATNGADLLILDHVDVINESLNNVILNGIRNGTNIAVFPSENLDIDSYSKAFGTLISKNKIEDGAEMIGTQVPPSRDPFFANVFEKKVKNMSMPEGKPLYQWQGRGVRTLLSYKNSQSFLSIQENALQSNYFASAPLQPEYSNFGRHALFVPVMYRMAILSKTQSDKLSFKFNEKNLRVRFDGLEKGVIYKLKHGDTEIIPSQKVNADVLTFKLPSDDMEAGCYEIVKADNDTASIGYVAFNYAKGESQLNSYTTSDLEKTLESYSNIKIYENIKADSFTQVFNESNIAQPIWKYFLYSALLFLLIEMTLIRFWKTKP</sequence>
<evidence type="ECO:0000313" key="4">
    <source>
        <dbReference type="EMBL" id="QWG02352.1"/>
    </source>
</evidence>
<keyword evidence="1" id="KW-1133">Transmembrane helix</keyword>
<organism evidence="4 5">
    <name type="scientific">Flammeovirga yaeyamensis</name>
    <dbReference type="NCBI Taxonomy" id="367791"/>
    <lineage>
        <taxon>Bacteria</taxon>
        <taxon>Pseudomonadati</taxon>
        <taxon>Bacteroidota</taxon>
        <taxon>Cytophagia</taxon>
        <taxon>Cytophagales</taxon>
        <taxon>Flammeovirgaceae</taxon>
        <taxon>Flammeovirga</taxon>
    </lineage>
</organism>
<dbReference type="Pfam" id="PF07705">
    <property type="entry name" value="CARDB"/>
    <property type="match status" value="1"/>
</dbReference>
<name>A0AAX1N4I9_9BACT</name>
<feature type="transmembrane region" description="Helical" evidence="1">
    <location>
        <begin position="6"/>
        <end position="24"/>
    </location>
</feature>
<reference evidence="4 5" key="1">
    <citation type="submission" date="2021-05" db="EMBL/GenBank/DDBJ databases">
        <title>Comparative genomic studies on the polysaccharide-degrading batcterial strains of the Flammeovirga genus.</title>
        <authorList>
            <person name="Zewei F."/>
            <person name="Zheng Z."/>
            <person name="Yu L."/>
            <person name="Ruyue G."/>
            <person name="Yanhong M."/>
            <person name="Yuanyuan C."/>
            <person name="Jingyan G."/>
            <person name="Wenjun H."/>
        </authorList>
    </citation>
    <scope>NUCLEOTIDE SEQUENCE [LARGE SCALE GENOMIC DNA]</scope>
    <source>
        <strain evidence="4 5">NBRC:100898</strain>
    </source>
</reference>
<dbReference type="Gene3D" id="2.60.40.10">
    <property type="entry name" value="Immunoglobulins"/>
    <property type="match status" value="1"/>
</dbReference>
<dbReference type="InterPro" id="IPR011635">
    <property type="entry name" value="CARDB"/>
</dbReference>
<keyword evidence="5" id="KW-1185">Reference proteome</keyword>
<dbReference type="EMBL" id="CP076132">
    <property type="protein sequence ID" value="QWG02352.1"/>
    <property type="molecule type" value="Genomic_DNA"/>
</dbReference>
<proteinExistence type="predicted"/>
<accession>A0AAX1N4I9</accession>